<dbReference type="Proteomes" id="UP001595681">
    <property type="component" value="Unassembled WGS sequence"/>
</dbReference>
<protein>
    <recommendedName>
        <fullName evidence="4">Transposase</fullName>
    </recommendedName>
</protein>
<gene>
    <name evidence="2" type="ORF">ACFOKF_19505</name>
</gene>
<reference evidence="3" key="1">
    <citation type="journal article" date="2019" name="Int. J. Syst. Evol. Microbiol.">
        <title>The Global Catalogue of Microorganisms (GCM) 10K type strain sequencing project: providing services to taxonomists for standard genome sequencing and annotation.</title>
        <authorList>
            <consortium name="The Broad Institute Genomics Platform"/>
            <consortium name="The Broad Institute Genome Sequencing Center for Infectious Disease"/>
            <person name="Wu L."/>
            <person name="Ma J."/>
        </authorList>
    </citation>
    <scope>NUCLEOTIDE SEQUENCE [LARGE SCALE GENOMIC DNA]</scope>
    <source>
        <strain evidence="3">CCM 7491</strain>
    </source>
</reference>
<dbReference type="RefSeq" id="WP_380798052.1">
    <property type="nucleotide sequence ID" value="NZ_JBHRVU010000005.1"/>
</dbReference>
<comment type="caution">
    <text evidence="2">The sequence shown here is derived from an EMBL/GenBank/DDBJ whole genome shotgun (WGS) entry which is preliminary data.</text>
</comment>
<evidence type="ECO:0000256" key="1">
    <source>
        <dbReference type="SAM" id="MobiDB-lite"/>
    </source>
</evidence>
<sequence>MSNINRYTEEQVAYALKQAELLCLRSGYLISRKIISHGAAGAAKMPGWWVSTAQAANANTIFRTFPPTRRSRTSLAPPRRAGSANKRISNSRTLGLNHSERRS</sequence>
<keyword evidence="3" id="KW-1185">Reference proteome</keyword>
<name>A0ABV7NIM6_9SPHN</name>
<feature type="compositionally biased region" description="Polar residues" evidence="1">
    <location>
        <begin position="86"/>
        <end position="96"/>
    </location>
</feature>
<organism evidence="2 3">
    <name type="scientific">Sphingobium rhizovicinum</name>
    <dbReference type="NCBI Taxonomy" id="432308"/>
    <lineage>
        <taxon>Bacteria</taxon>
        <taxon>Pseudomonadati</taxon>
        <taxon>Pseudomonadota</taxon>
        <taxon>Alphaproteobacteria</taxon>
        <taxon>Sphingomonadales</taxon>
        <taxon>Sphingomonadaceae</taxon>
        <taxon>Sphingobium</taxon>
    </lineage>
</organism>
<evidence type="ECO:0008006" key="4">
    <source>
        <dbReference type="Google" id="ProtNLM"/>
    </source>
</evidence>
<evidence type="ECO:0000313" key="3">
    <source>
        <dbReference type="Proteomes" id="UP001595681"/>
    </source>
</evidence>
<dbReference type="EMBL" id="JBHRVU010000005">
    <property type="protein sequence ID" value="MFC3443344.1"/>
    <property type="molecule type" value="Genomic_DNA"/>
</dbReference>
<evidence type="ECO:0000313" key="2">
    <source>
        <dbReference type="EMBL" id="MFC3443344.1"/>
    </source>
</evidence>
<accession>A0ABV7NIM6</accession>
<feature type="region of interest" description="Disordered" evidence="1">
    <location>
        <begin position="68"/>
        <end position="103"/>
    </location>
</feature>
<proteinExistence type="predicted"/>